<dbReference type="InterPro" id="IPR012551">
    <property type="entry name" value="DUF1707_SHOCT-like"/>
</dbReference>
<feature type="domain" description="DUF1707" evidence="3">
    <location>
        <begin position="9"/>
        <end position="61"/>
    </location>
</feature>
<keyword evidence="5" id="KW-1185">Reference proteome</keyword>
<protein>
    <submittedName>
        <fullName evidence="4">DUF1707 domain-containing protein</fullName>
    </submittedName>
</protein>
<evidence type="ECO:0000313" key="5">
    <source>
        <dbReference type="Proteomes" id="UP000702209"/>
    </source>
</evidence>
<gene>
    <name evidence="4" type="ORF">IU459_01300</name>
</gene>
<name>A0ABS0CHU0_9NOCA</name>
<dbReference type="PANTHER" id="PTHR40763:SF4">
    <property type="entry name" value="DUF1707 DOMAIN-CONTAINING PROTEIN"/>
    <property type="match status" value="1"/>
</dbReference>
<organism evidence="4 5">
    <name type="scientific">Nocardia amamiensis</name>
    <dbReference type="NCBI Taxonomy" id="404578"/>
    <lineage>
        <taxon>Bacteria</taxon>
        <taxon>Bacillati</taxon>
        <taxon>Actinomycetota</taxon>
        <taxon>Actinomycetes</taxon>
        <taxon>Mycobacteriales</taxon>
        <taxon>Nocardiaceae</taxon>
        <taxon>Nocardia</taxon>
    </lineage>
</organism>
<feature type="transmembrane region" description="Helical" evidence="2">
    <location>
        <begin position="165"/>
        <end position="185"/>
    </location>
</feature>
<dbReference type="Proteomes" id="UP000702209">
    <property type="component" value="Unassembled WGS sequence"/>
</dbReference>
<evidence type="ECO:0000256" key="1">
    <source>
        <dbReference type="SAM" id="MobiDB-lite"/>
    </source>
</evidence>
<evidence type="ECO:0000259" key="3">
    <source>
        <dbReference type="Pfam" id="PF08044"/>
    </source>
</evidence>
<keyword evidence="2" id="KW-0812">Transmembrane</keyword>
<reference evidence="4 5" key="1">
    <citation type="submission" date="2020-10" db="EMBL/GenBank/DDBJ databases">
        <title>Identification of Nocardia species via Next-generation sequencing and recognition of intraspecies genetic diversity.</title>
        <authorList>
            <person name="Li P."/>
            <person name="Li P."/>
            <person name="Lu B."/>
        </authorList>
    </citation>
    <scope>NUCLEOTIDE SEQUENCE [LARGE SCALE GENOMIC DNA]</scope>
    <source>
        <strain evidence="4 5">BJ06-0157</strain>
    </source>
</reference>
<evidence type="ECO:0000313" key="4">
    <source>
        <dbReference type="EMBL" id="MBF6296176.1"/>
    </source>
</evidence>
<keyword evidence="2" id="KW-1133">Transmembrane helix</keyword>
<feature type="domain" description="DUF1707" evidence="3">
    <location>
        <begin position="94"/>
        <end position="146"/>
    </location>
</feature>
<feature type="region of interest" description="Disordered" evidence="1">
    <location>
        <begin position="82"/>
        <end position="102"/>
    </location>
</feature>
<dbReference type="EMBL" id="JADLQX010000001">
    <property type="protein sequence ID" value="MBF6296176.1"/>
    <property type="molecule type" value="Genomic_DNA"/>
</dbReference>
<keyword evidence="2" id="KW-0472">Membrane</keyword>
<comment type="caution">
    <text evidence="4">The sequence shown here is derived from an EMBL/GenBank/DDBJ whole genome shotgun (WGS) entry which is preliminary data.</text>
</comment>
<sequence length="370" mass="39699">MSTAASGRMRARDLDRAAASTLLDAAYAEGQLGADEYHDRIAQAAAARTLGELTRLTADLQTPAGAGEFAADRPHVTRKVLRRPASGTSYPGHTRARDADRTTTRELLDLARADGQLSEEEHDTLVELAAEARTLGDLDDLVADLQRPGKATAPPRPPRSRRRQWYLGAVTVAAVTAACAGFLAVTRAADEPPPAVQVVSVADPGAVQPLVVPTPSLVTTEGITTFLRNYQRKFGDLQVDELRMHDGYASIVRAVPGQPNRKAEYDYRGGFVPSREIQTRKADTPSADLGGLNVETVGRALADAATITRVPGGAISHFAVRVYDNRSYAGSGTSERQTVVEVYVSNAVRESGHFTMTPAGEMLRVWPFKG</sequence>
<dbReference type="Pfam" id="PF08044">
    <property type="entry name" value="DUF1707"/>
    <property type="match status" value="2"/>
</dbReference>
<evidence type="ECO:0000256" key="2">
    <source>
        <dbReference type="SAM" id="Phobius"/>
    </source>
</evidence>
<accession>A0ABS0CHU0</accession>
<dbReference type="PANTHER" id="PTHR40763">
    <property type="entry name" value="MEMBRANE PROTEIN-RELATED"/>
    <property type="match status" value="1"/>
</dbReference>
<dbReference type="RefSeq" id="WP_195127557.1">
    <property type="nucleotide sequence ID" value="NZ_JADLQX010000001.1"/>
</dbReference>
<proteinExistence type="predicted"/>